<name>A0A7S7LGH5_CRYPV</name>
<dbReference type="OMA" id="WITENSR"/>
<proteinExistence type="predicted"/>
<accession>A0A7S7LGH5</accession>
<dbReference type="PANTHER" id="PTHR42264">
    <property type="entry name" value="EPHRIN_REC_LIKE DOMAIN-CONTAINING PROTEIN"/>
    <property type="match status" value="1"/>
</dbReference>
<evidence type="ECO:0000313" key="2">
    <source>
        <dbReference type="EMBL" id="QOY41705.1"/>
    </source>
</evidence>
<dbReference type="PANTHER" id="PTHR42264:SF3">
    <property type="entry name" value="F-BOX DOMAIN-CONTAINING PROTEIN-RELATED"/>
    <property type="match status" value="1"/>
</dbReference>
<evidence type="ECO:0000256" key="1">
    <source>
        <dbReference type="SAM" id="MobiDB-lite"/>
    </source>
</evidence>
<gene>
    <name evidence="2" type="ORF">CPATCC_002292</name>
</gene>
<organism evidence="2 3">
    <name type="scientific">Cryptosporidium parvum</name>
    <dbReference type="NCBI Taxonomy" id="5807"/>
    <lineage>
        <taxon>Eukaryota</taxon>
        <taxon>Sar</taxon>
        <taxon>Alveolata</taxon>
        <taxon>Apicomplexa</taxon>
        <taxon>Conoidasida</taxon>
        <taxon>Coccidia</taxon>
        <taxon>Eucoccidiorida</taxon>
        <taxon>Eimeriorina</taxon>
        <taxon>Cryptosporidiidae</taxon>
        <taxon>Cryptosporidium</taxon>
    </lineage>
</organism>
<evidence type="ECO:0000313" key="3">
    <source>
        <dbReference type="Proteomes" id="UP000593906"/>
    </source>
</evidence>
<dbReference type="EMBL" id="CP044418">
    <property type="protein sequence ID" value="QOY41705.1"/>
    <property type="molecule type" value="Genomic_DNA"/>
</dbReference>
<feature type="region of interest" description="Disordered" evidence="1">
    <location>
        <begin position="492"/>
        <end position="524"/>
    </location>
</feature>
<dbReference type="VEuPathDB" id="CryptoDB:CPATCC_0024540"/>
<dbReference type="Proteomes" id="UP000593906">
    <property type="component" value="Chromosome 5"/>
</dbReference>
<feature type="compositionally biased region" description="Low complexity" evidence="1">
    <location>
        <begin position="492"/>
        <end position="518"/>
    </location>
</feature>
<protein>
    <submittedName>
        <fullName evidence="2">Uncharacterized protein</fullName>
    </submittedName>
</protein>
<reference evidence="2 3" key="1">
    <citation type="submission" date="2019-09" db="EMBL/GenBank/DDBJ databases">
        <title>Consistent, comparative and evidence-based genome assembly and annotation for Cryptosporidium parvum, C. hominis and C. tyzzeri.</title>
        <authorList>
            <person name="Baptista R.P."/>
            <person name="Li Y."/>
            <person name="Sateriale A."/>
            <person name="Ansell B."/>
            <person name="Jex A."/>
            <person name="Sanders M."/>
            <person name="Brooks K."/>
            <person name="Tracey A."/>
            <person name="Berriman M."/>
            <person name="Striepen B."/>
            <person name="Cotton J.A."/>
            <person name="Kissinger J.C."/>
        </authorList>
    </citation>
    <scope>NUCLEOTIDE SEQUENCE [LARGE SCALE GENOMIC DNA]</scope>
    <source>
        <strain evidence="2 3">IOWA-ATCC</strain>
    </source>
</reference>
<sequence>MNLSQSRCPFFLKAIIAFGFILQLSFCQLASLNYRPERLEQPIIIRKALSKEICHLKELDEMSYYCEPLENTTNAAYLQIDCELISKKDSQFLILGDCDQSTNLNGDLASLNNCNKYLCDMESNPLNLLIVKVSGKTEYFHAIEHFKRNFRFKESTRSMKLSPIPVHVLYKKFQLFPDFTNKSTPWISPFYGKYLAYYIGSEEHIPTLDWVIQKFDNTVFKNFLELKDKYEIQDKENDIISTSETVYSISWLISTIIETYWTRGIDQQTIQQNQSFHTETSSFDTGLTYRTYCSLDFSSFIFNMKQYIDFAARTNNSPSYLTHEIKDISNENIKDIFLYSRIDLDSFYLNYSPNEISSDHSNLSNDELFNKPFPCNSKYKSIQKLKKTAFDDYSSNNVKKSLDSDLYKLSKTVNEDILVLVNIIYELISNYIIGIYKKNPILVESSERLQRYYKIYQKLFSRITEIKLEVDKVCGRKAFKIYSKNNDGKKTIISSSSNNSNNNNNNNNSTNDKNSTKSNKNKHSDLDEENICSLRYSMDVIKRLESIFFSIHENYRYVEQLRKNQLNSPEYLLRSTYCFSKALFESNYKDIPNETIIKTVLINSIIYKLKKSTSKSIKSECLKDLSSGDLSWLVDIESNSQICESYSNCIFNKESINQSVEIFTKLKEIDQEGGFHEKFALIKEMCIYSDKILGLSLARNKDTESNNIDSDLTNCQGFRLLQLTLRTSQLQQEVVGFKFRITLVDKIGNSYFIPDSSTVNYLLINDFCMDPEITPLIQCNFDWVAFQSLEELKKSSKKENYKRITNSIVLPDGYTIYTPLYFKETTDIDFISLSNGVLFGRILSSETNLNPKLRLTYFNGLPYPYHMNNEDLKRKICEKSPNKFTYNPEYSNPQKILVLKISYESSPISIIVDDEYFENKTLIRNSLIFKDKFSVIETPGLSIPLTPCIIQIESTLRSKSPCNSILFPYLMIQEFVNPLGIENNNGIINGNIVNSGTISSNNNNNSDKKNKSSSTPINTMDDIIYPTNLEGVLEKILEIEPLALNFIVSGRGYKFLKMILKSNYYLGYHFLTTLVTFWTGGSKFRQHCDMHPGNILTRFPSSWKKYKWEKYLKSVLDHIDQRYFSIIDVDFSYESEMKITNLEEDIERLPDKDPCNHPSVIENNSQVSRNDYERIMCFFCDSHMSLETFTEVISNSYPSKTVYYDLSTHYEDIMRIHNYTMNYCEKAKKMINELKERGEDDLATGFKMIQSLRKVIWNSILGLDGFDTVSVSGNELENNDLFSRFLFSGSGPSLESWLSLQKSSELKNKKELITTRNLRRGDSMMDNENSSLYNNDDLKESVLVEKGLSLPVFPERIMPGMTSSIPEQSLSFYCIAISTRKLLNSPSLKFTDLVNFLLQRSSSEGYIRKIHFGSSFEEFESTRSKLESVEHSKLACMENYENKRIVMEMIPLIYSKADMVCPKDICTSVKHYDIFESIVLVYRYRLSHLISTAYHLGDTYSNFEDQMLSIKVWMVERKNKIGKNGLDSSIAEKKLLKLSEEQINSILELYHFCIRDRFYSSLSYGQLKCKTIPEFEKYGEDSNGLLILELSSISDRSSSNILFPWIYNSDFSIFESEFSFKDVNGISVIGIVRPFEQGEGIENNNIKERKVFIHKGGKCIYNYNSRIDEYKAPPSITNKISEGHEHLYRNSFIGYDKMEINSLTVFTLDEGKRISFYSWVKGIMNASTGFFQEKDLGLSGMGFSSIKKNYQIELIILVGFVVKTFKSIWIPNPECKHYSKFKTVCFPMFCGLSSKNIILNVGDNRRIRGVKFLFGQDIKVINAYNDVTSLNSEGSGFQLNKEKSKSELEELVSLSHILPHYCFGNNDQVNDMIAVASTLEYLTTVIATDGALDPLKLFSSNVGDVYYRYFNMTLEEILGQVNRFCDILQAYSGSKSRVC</sequence>